<dbReference type="OrthoDB" id="2548233at2759"/>
<dbReference type="RefSeq" id="XP_018135145.1">
    <property type="nucleotide sequence ID" value="XM_018269544.2"/>
</dbReference>
<dbReference type="InterPro" id="IPR023213">
    <property type="entry name" value="CAT-like_dom_sf"/>
</dbReference>
<accession>A0A2P2SX65</accession>
<dbReference type="EMBL" id="KV460206">
    <property type="protein sequence ID" value="OBU01413.1"/>
    <property type="molecule type" value="Genomic_DNA"/>
</dbReference>
<dbReference type="GO" id="GO:0043386">
    <property type="term" value="P:mycotoxin biosynthetic process"/>
    <property type="evidence" value="ECO:0007669"/>
    <property type="project" value="InterPro"/>
</dbReference>
<reference evidence="4" key="2">
    <citation type="journal article" date="2018" name="Nat. Commun.">
        <title>Extreme sensitivity to ultraviolet light in the fungal pathogen causing white-nose syndrome of bats.</title>
        <authorList>
            <person name="Palmer J.M."/>
            <person name="Drees K.P."/>
            <person name="Foster J.T."/>
            <person name="Lindner D.L."/>
        </authorList>
    </citation>
    <scope>NUCLEOTIDE SEQUENCE [LARGE SCALE GENOMIC DNA]</scope>
    <source>
        <strain evidence="4">UAMH 10579</strain>
    </source>
</reference>
<proteinExistence type="inferred from homology"/>
<sequence length="502" mass="55392">MVNSVNKFWEETSPGKYERNVDELEQLYTTLAKMHEGTGHTFFAITACVTLTVPTTIGESLSYLEAQIEKAFRHSWKQMRYDHPTLAAPVVYDPDTESCKKVYQTPQNASEVNDWLEETFKVIDKAQTGQEFANSDPPIGRFATLYLVTPRHDSHQSEMTKELVLHSPHDIIDGVGTLMLLDNLIRVASEAFSSLSSQSEVVFGDESKNLSPHLRVAGNIPPTRNAAQEKKLQEIQSANADARKDAEILTLPFNSVPEIAGNSTRIAINLSPTDTQAVLARCKALGVTPTHAFHAGIALALRDLQEKGQEERKARYIGYSLNNLRQSCKEPYNSPQHAAAVYHSASAYSLVIDVVIPAVGQSKIATKSLNEFELALNQVKDFYQSWTPNADFLSMVPFIATGKLPPYSPETGPVPPPDHSPSVSLSSMGVLDRIIKPQRGVFKVENPWVIGAEYRTGMGLFLSTWEGVLCLGAGYNDAYHSEDEVLRFLESVKDIVLAGLAV</sequence>
<gene>
    <name evidence="3" type="ORF">VE01_00009</name>
</gene>
<evidence type="ECO:0000313" key="3">
    <source>
        <dbReference type="EMBL" id="OBU01413.1"/>
    </source>
</evidence>
<keyword evidence="4" id="KW-1185">Reference proteome</keyword>
<comment type="similarity">
    <text evidence="1">Belongs to the trichothecene O-acetyltransferase family.</text>
</comment>
<dbReference type="Pfam" id="PF07428">
    <property type="entry name" value="Tri3"/>
    <property type="match status" value="1"/>
</dbReference>
<dbReference type="GeneID" id="28833395"/>
<dbReference type="SUPFAM" id="SSF52777">
    <property type="entry name" value="CoA-dependent acyltransferases"/>
    <property type="match status" value="1"/>
</dbReference>
<dbReference type="Proteomes" id="UP000091956">
    <property type="component" value="Unassembled WGS sequence"/>
</dbReference>
<evidence type="ECO:0000256" key="1">
    <source>
        <dbReference type="ARBA" id="ARBA00006439"/>
    </source>
</evidence>
<dbReference type="PANTHER" id="PTHR42034:SF1">
    <property type="entry name" value="CONDENSATION DOMAIN-CONTAINING PROTEIN"/>
    <property type="match status" value="1"/>
</dbReference>
<dbReference type="InterPro" id="IPR009992">
    <property type="entry name" value="Tri3/Sat12/Sat16/Mac1"/>
</dbReference>
<dbReference type="PANTHER" id="PTHR42034">
    <property type="entry name" value="CHROMOSOME 7, WHOLE GENOME SHOTGUN SEQUENCE-RELATED"/>
    <property type="match status" value="1"/>
</dbReference>
<protein>
    <recommendedName>
        <fullName evidence="5">Alcohol acetyltransferase</fullName>
    </recommendedName>
</protein>
<keyword evidence="2" id="KW-0808">Transferase</keyword>
<evidence type="ECO:0000256" key="2">
    <source>
        <dbReference type="ARBA" id="ARBA00022679"/>
    </source>
</evidence>
<name>A0A2P2SX65_9PEZI</name>
<organism evidence="3 4">
    <name type="scientific">Pseudogymnoascus verrucosus</name>
    <dbReference type="NCBI Taxonomy" id="342668"/>
    <lineage>
        <taxon>Eukaryota</taxon>
        <taxon>Fungi</taxon>
        <taxon>Dikarya</taxon>
        <taxon>Ascomycota</taxon>
        <taxon>Pezizomycotina</taxon>
        <taxon>Leotiomycetes</taxon>
        <taxon>Thelebolales</taxon>
        <taxon>Thelebolaceae</taxon>
        <taxon>Pseudogymnoascus</taxon>
    </lineage>
</organism>
<dbReference type="Gene3D" id="3.30.559.10">
    <property type="entry name" value="Chloramphenicol acetyltransferase-like domain"/>
    <property type="match status" value="1"/>
</dbReference>
<dbReference type="AlphaFoldDB" id="A0A2P2SX65"/>
<reference evidence="3 4" key="1">
    <citation type="submission" date="2016-03" db="EMBL/GenBank/DDBJ databases">
        <title>Comparative genomics of Pseudogymnoascus destructans, the fungus causing white-nose syndrome of bats.</title>
        <authorList>
            <person name="Palmer J.M."/>
            <person name="Drees K.P."/>
            <person name="Foster J.T."/>
            <person name="Lindner D.L."/>
        </authorList>
    </citation>
    <scope>NUCLEOTIDE SEQUENCE [LARGE SCALE GENOMIC DNA]</scope>
    <source>
        <strain evidence="3 4">UAMH 10579</strain>
    </source>
</reference>
<dbReference type="GO" id="GO:0016407">
    <property type="term" value="F:acetyltransferase activity"/>
    <property type="evidence" value="ECO:0007669"/>
    <property type="project" value="InterPro"/>
</dbReference>
<evidence type="ECO:0008006" key="5">
    <source>
        <dbReference type="Google" id="ProtNLM"/>
    </source>
</evidence>
<evidence type="ECO:0000313" key="4">
    <source>
        <dbReference type="Proteomes" id="UP000091956"/>
    </source>
</evidence>
<dbReference type="Gene3D" id="3.30.559.30">
    <property type="entry name" value="Nonribosomal peptide synthetase, condensation domain"/>
    <property type="match status" value="1"/>
</dbReference>